<dbReference type="AlphaFoldDB" id="A0A9X4QKV3"/>
<feature type="domain" description="Gp5/Type VI secretion system Vgr protein OB-fold" evidence="1">
    <location>
        <begin position="386"/>
        <end position="459"/>
    </location>
</feature>
<dbReference type="SUPFAM" id="SSF69279">
    <property type="entry name" value="Phage tail proteins"/>
    <property type="match status" value="1"/>
</dbReference>
<dbReference type="Gene3D" id="2.30.300.10">
    <property type="entry name" value="Baseplate protein-like domain - beta roll fold"/>
    <property type="match status" value="1"/>
</dbReference>
<sequence length="602" mass="65637">MTVKFDTTTYELSQLESKYRSFFAPAFEILIDGQNLVRIGAAVQSLRVTSRTGMFSDHFSFRISNAFDPVARSLKWLGSLVDVGKSITIKMGYTDRFETVFEGLVTGVGVDYPTGGLPVVSVKGMDKSMLMMRSKQSSQWKDKKASDVARQIASKYGLTPDVDDTMSPIPRIEQHRVSDFHFLHSLAFDNERDFMVVGSKLYFKKRNPSAAEVLTLTYGKSLLSYSAEVDISNQVTQVVVRGIDPDTYEPIEAKSKAVGIIGSNGRSGPNIMGALSSYLIETEFMEYTTVAAAQKLADSIMNDKAMELVTGSGTCIGLPRDSSGAVHQAAKRRPPIQPADAAEQRDARHRHERLRYQLQRGGERHMMGQDYSGSRPNAGSVNGVMVATVTNNSDPEKRNRVKLKFAVRENDNETDWVPIASLMGGGDRGTMFVPEVGDEVLVAFEMGSLKLPYVIGSLWTKNALPPAKHEKNDIRKIRSRGGHEMVFQDTDGDGKITLKTAKGFKVDISEKENKVEVATNDGVQSVVLTGGGTGTVVVKSAGAKITLDKTGKITIEAPNAVEIKGTQLKIEASAQLSLQASASIDMKSDGIINIKGSLVKIN</sequence>
<dbReference type="Gene3D" id="2.40.50.230">
    <property type="entry name" value="Gp5 N-terminal domain"/>
    <property type="match status" value="1"/>
</dbReference>
<dbReference type="InterPro" id="IPR023399">
    <property type="entry name" value="Baseplate-like_2-layer_sand"/>
</dbReference>
<comment type="caution">
    <text evidence="2">The sequence shown here is derived from an EMBL/GenBank/DDBJ whole genome shotgun (WGS) entry which is preliminary data.</text>
</comment>
<evidence type="ECO:0000313" key="3">
    <source>
        <dbReference type="Proteomes" id="UP001153387"/>
    </source>
</evidence>
<dbReference type="Pfam" id="PF04717">
    <property type="entry name" value="Phage_base_V"/>
    <property type="match status" value="1"/>
</dbReference>
<accession>A0A9X4QKV3</accession>
<dbReference type="InterPro" id="IPR037026">
    <property type="entry name" value="Vgr_OB-fold_dom_sf"/>
</dbReference>
<keyword evidence="3" id="KW-1185">Reference proteome</keyword>
<evidence type="ECO:0000313" key="2">
    <source>
        <dbReference type="EMBL" id="MDG0789517.1"/>
    </source>
</evidence>
<dbReference type="InterPro" id="IPR006531">
    <property type="entry name" value="Gp5/Vgr_OB"/>
</dbReference>
<dbReference type="Gene3D" id="3.30.1920.10">
    <property type="entry name" value="Baseplate protein-like domains - 2 layer sandwich fold"/>
    <property type="match status" value="1"/>
</dbReference>
<evidence type="ECO:0000259" key="1">
    <source>
        <dbReference type="Pfam" id="PF04717"/>
    </source>
</evidence>
<organism evidence="2 3">
    <name type="scientific">Cohnella ginsengisoli</name>
    <dbReference type="NCBI Taxonomy" id="425004"/>
    <lineage>
        <taxon>Bacteria</taxon>
        <taxon>Bacillati</taxon>
        <taxon>Bacillota</taxon>
        <taxon>Bacilli</taxon>
        <taxon>Bacillales</taxon>
        <taxon>Paenibacillaceae</taxon>
        <taxon>Cohnella</taxon>
    </lineage>
</organism>
<dbReference type="Gene3D" id="3.55.50.10">
    <property type="entry name" value="Baseplate protein-like domains"/>
    <property type="match status" value="1"/>
</dbReference>
<protein>
    <submittedName>
        <fullName evidence="2">Phage baseplate assembly protein V</fullName>
    </submittedName>
</protein>
<dbReference type="SUPFAM" id="SSF69255">
    <property type="entry name" value="gp5 N-terminal domain-like"/>
    <property type="match status" value="1"/>
</dbReference>
<proteinExistence type="predicted"/>
<dbReference type="RefSeq" id="WP_277563454.1">
    <property type="nucleotide sequence ID" value="NZ_JAPDHZ010000002.1"/>
</dbReference>
<name>A0A9X4QKV3_9BACL</name>
<gene>
    <name evidence="2" type="ORF">OMP38_00590</name>
</gene>
<dbReference type="Proteomes" id="UP001153387">
    <property type="component" value="Unassembled WGS sequence"/>
</dbReference>
<dbReference type="SUPFAM" id="SSF69349">
    <property type="entry name" value="Phage fibre proteins"/>
    <property type="match status" value="1"/>
</dbReference>
<reference evidence="2 3" key="1">
    <citation type="submission" date="2022-10" db="EMBL/GenBank/DDBJ databases">
        <title>Comparative genomic analysis of Cohnella hashimotonis sp. nov., isolated from the International Space Station.</title>
        <authorList>
            <person name="Simpson A."/>
            <person name="Venkateswaran K."/>
        </authorList>
    </citation>
    <scope>NUCLEOTIDE SEQUENCE [LARGE SCALE GENOMIC DNA]</scope>
    <source>
        <strain evidence="2 3">DSM 18997</strain>
    </source>
</reference>
<dbReference type="EMBL" id="JAPDHZ010000002">
    <property type="protein sequence ID" value="MDG0789517.1"/>
    <property type="molecule type" value="Genomic_DNA"/>
</dbReference>